<dbReference type="AlphaFoldDB" id="A0A7W9D273"/>
<keyword evidence="1" id="KW-0456">Lyase</keyword>
<organism evidence="1 2">
    <name type="scientific">Rhizobium paranaense</name>
    <dbReference type="NCBI Taxonomy" id="1650438"/>
    <lineage>
        <taxon>Bacteria</taxon>
        <taxon>Pseudomonadati</taxon>
        <taxon>Pseudomonadota</taxon>
        <taxon>Alphaproteobacteria</taxon>
        <taxon>Hyphomicrobiales</taxon>
        <taxon>Rhizobiaceae</taxon>
        <taxon>Rhizobium/Agrobacterium group</taxon>
        <taxon>Rhizobium</taxon>
    </lineage>
</organism>
<reference evidence="1 2" key="1">
    <citation type="submission" date="2020-08" db="EMBL/GenBank/DDBJ databases">
        <title>Genomic Encyclopedia of Type Strains, Phase IV (KMG-V): Genome sequencing to study the core and pangenomes of soil and plant-associated prokaryotes.</title>
        <authorList>
            <person name="Whitman W."/>
        </authorList>
    </citation>
    <scope>NUCLEOTIDE SEQUENCE [LARGE SCALE GENOMIC DNA]</scope>
    <source>
        <strain evidence="1 2">SEMIA 4064</strain>
    </source>
</reference>
<accession>A0A7W9D273</accession>
<keyword evidence="2" id="KW-1185">Reference proteome</keyword>
<dbReference type="GO" id="GO:0016829">
    <property type="term" value="F:lyase activity"/>
    <property type="evidence" value="ECO:0007669"/>
    <property type="project" value="UniProtKB-KW"/>
</dbReference>
<dbReference type="Proteomes" id="UP000549882">
    <property type="component" value="Unassembled WGS sequence"/>
</dbReference>
<evidence type="ECO:0000313" key="1">
    <source>
        <dbReference type="EMBL" id="MBB5574968.1"/>
    </source>
</evidence>
<evidence type="ECO:0000313" key="2">
    <source>
        <dbReference type="Proteomes" id="UP000549882"/>
    </source>
</evidence>
<proteinExistence type="predicted"/>
<name>A0A7W9D273_9HYPH</name>
<sequence>MLNFEGKRDAAKLDTIDLFVVDEDRSIARLEEALVSLIEKTPRRR</sequence>
<comment type="caution">
    <text evidence="1">The sequence shown here is derived from an EMBL/GenBank/DDBJ whole genome shotgun (WGS) entry which is preliminary data.</text>
</comment>
<dbReference type="EMBL" id="JACHBI010000006">
    <property type="protein sequence ID" value="MBB5574968.1"/>
    <property type="molecule type" value="Genomic_DNA"/>
</dbReference>
<gene>
    <name evidence="1" type="ORF">GGD50_003597</name>
</gene>
<protein>
    <submittedName>
        <fullName evidence="1">Citrate lyase synthetase</fullName>
    </submittedName>
</protein>